<dbReference type="GO" id="GO:1990904">
    <property type="term" value="C:ribonucleoprotein complex"/>
    <property type="evidence" value="ECO:0007669"/>
    <property type="project" value="UniProtKB-KW"/>
</dbReference>
<feature type="compositionally biased region" description="Polar residues" evidence="7">
    <location>
        <begin position="1"/>
        <end position="24"/>
    </location>
</feature>
<reference evidence="9 10" key="1">
    <citation type="submission" date="2019-06" db="EMBL/GenBank/DDBJ databases">
        <title>Sequencing the genomes of 1000 actinobacteria strains.</title>
        <authorList>
            <person name="Klenk H.-P."/>
        </authorList>
    </citation>
    <scope>NUCLEOTIDE SEQUENCE [LARGE SCALE GENOMIC DNA]</scope>
    <source>
        <strain evidence="9 10">DSM 45928</strain>
    </source>
</reference>
<dbReference type="GO" id="GO:0003723">
    <property type="term" value="F:RNA binding"/>
    <property type="evidence" value="ECO:0007669"/>
    <property type="project" value="UniProtKB-KW"/>
</dbReference>
<dbReference type="OrthoDB" id="208855at2"/>
<dbReference type="EMBL" id="VFOW01000001">
    <property type="protein sequence ID" value="TQL79031.1"/>
    <property type="molecule type" value="Genomic_DNA"/>
</dbReference>
<feature type="domain" description="TROVE" evidence="8">
    <location>
        <begin position="25"/>
        <end position="350"/>
    </location>
</feature>
<dbReference type="InterPro" id="IPR036465">
    <property type="entry name" value="vWFA_dom_sf"/>
</dbReference>
<comment type="subcellular location">
    <subcellularLocation>
        <location evidence="1">Cytoplasm</location>
    </subcellularLocation>
</comment>
<dbReference type="Pfam" id="PF05731">
    <property type="entry name" value="TROVE"/>
    <property type="match status" value="1"/>
</dbReference>
<protein>
    <submittedName>
        <fullName evidence="9">TROVE domain-containing protein</fullName>
    </submittedName>
</protein>
<dbReference type="GO" id="GO:0046872">
    <property type="term" value="F:metal ion binding"/>
    <property type="evidence" value="ECO:0007669"/>
    <property type="project" value="UniProtKB-KW"/>
</dbReference>
<gene>
    <name evidence="9" type="ORF">FB566_4632</name>
</gene>
<evidence type="ECO:0000256" key="2">
    <source>
        <dbReference type="ARBA" id="ARBA00007814"/>
    </source>
</evidence>
<dbReference type="GO" id="GO:0005737">
    <property type="term" value="C:cytoplasm"/>
    <property type="evidence" value="ECO:0007669"/>
    <property type="project" value="UniProtKB-SubCell"/>
</dbReference>
<evidence type="ECO:0000256" key="3">
    <source>
        <dbReference type="ARBA" id="ARBA00022490"/>
    </source>
</evidence>
<dbReference type="SUPFAM" id="SSF140864">
    <property type="entry name" value="TROVE domain-like"/>
    <property type="match status" value="1"/>
</dbReference>
<dbReference type="PANTHER" id="PTHR14202">
    <property type="entry name" value="60 KDA RIBONUCLEOPROTEIN SSA/RO"/>
    <property type="match status" value="1"/>
</dbReference>
<dbReference type="InterPro" id="IPR037214">
    <property type="entry name" value="TROVE_dom_sf"/>
</dbReference>
<dbReference type="InterPro" id="IPR040322">
    <property type="entry name" value="TROVE2"/>
</dbReference>
<keyword evidence="10" id="KW-1185">Reference proteome</keyword>
<evidence type="ECO:0000256" key="1">
    <source>
        <dbReference type="ARBA" id="ARBA00004496"/>
    </source>
</evidence>
<evidence type="ECO:0000256" key="6">
    <source>
        <dbReference type="ARBA" id="ARBA00023274"/>
    </source>
</evidence>
<evidence type="ECO:0000313" key="10">
    <source>
        <dbReference type="Proteomes" id="UP000317043"/>
    </source>
</evidence>
<evidence type="ECO:0000313" key="9">
    <source>
        <dbReference type="EMBL" id="TQL79031.1"/>
    </source>
</evidence>
<dbReference type="PROSITE" id="PS50988">
    <property type="entry name" value="TROVE"/>
    <property type="match status" value="1"/>
</dbReference>
<keyword evidence="5" id="KW-0694">RNA-binding</keyword>
<comment type="similarity">
    <text evidence="2">Belongs to the Ro 60 kDa family.</text>
</comment>
<proteinExistence type="inferred from homology"/>
<dbReference type="AlphaFoldDB" id="A0A543B2I1"/>
<keyword evidence="4" id="KW-0479">Metal-binding</keyword>
<evidence type="ECO:0000256" key="5">
    <source>
        <dbReference type="ARBA" id="ARBA00022884"/>
    </source>
</evidence>
<dbReference type="Gene3D" id="3.40.50.410">
    <property type="entry name" value="von Willebrand factor, type A domain"/>
    <property type="match status" value="1"/>
</dbReference>
<evidence type="ECO:0000256" key="4">
    <source>
        <dbReference type="ARBA" id="ARBA00022723"/>
    </source>
</evidence>
<feature type="region of interest" description="Disordered" evidence="7">
    <location>
        <begin position="1"/>
        <end position="32"/>
    </location>
</feature>
<organism evidence="9 10">
    <name type="scientific">Stackebrandtia endophytica</name>
    <dbReference type="NCBI Taxonomy" id="1496996"/>
    <lineage>
        <taxon>Bacteria</taxon>
        <taxon>Bacillati</taxon>
        <taxon>Actinomycetota</taxon>
        <taxon>Actinomycetes</taxon>
        <taxon>Glycomycetales</taxon>
        <taxon>Glycomycetaceae</taxon>
        <taxon>Stackebrandtia</taxon>
    </lineage>
</organism>
<evidence type="ECO:0000256" key="7">
    <source>
        <dbReference type="SAM" id="MobiDB-lite"/>
    </source>
</evidence>
<dbReference type="InParanoid" id="A0A543B2I1"/>
<dbReference type="RefSeq" id="WP_142044030.1">
    <property type="nucleotide sequence ID" value="NZ_JBHTGS010000002.1"/>
</dbReference>
<dbReference type="SUPFAM" id="SSF53300">
    <property type="entry name" value="vWA-like"/>
    <property type="match status" value="1"/>
</dbReference>
<evidence type="ECO:0000259" key="8">
    <source>
        <dbReference type="PROSITE" id="PS50988"/>
    </source>
</evidence>
<dbReference type="InterPro" id="IPR008858">
    <property type="entry name" value="TROVE_dom"/>
</dbReference>
<dbReference type="PANTHER" id="PTHR14202:SF0">
    <property type="entry name" value="RNA-BINDING PROTEIN RO60"/>
    <property type="match status" value="1"/>
</dbReference>
<accession>A0A543B2I1</accession>
<keyword evidence="6" id="KW-0687">Ribonucleoprotein</keyword>
<sequence>MAKFNKTTTRPAATSPVTTESAPTGHTHEGAPGYLRDAKSELFLLAVSNMVGEATFYEPAATRDNRYRDLVHAVAVDDPMWITGFLTWLRSGANMRSASLVGGLEAAKALKDAGIAGGRKIVDSVLQRADEPGEALAYWTGTHGRAIPKPVKRGIADAVTRLYTEYSLLKYDTASKGFRFGDVIDLTHPATDRPWQGELFRHALDRRHGRDNPVNLDMVNANAALRGEAVDNSEVLFDTDRLRTAGMTWEDALSLAGPDVDKARLWEAMIPSMGYMALLRNLRNFDEAGVGDTVAETVAERLADPDQISRSRQLPFRFLSAYQAAPSLRWGHALEKALDVAVANVPGLPGRTLVLVDTSASMCTSVSHRSTVTAAQAAALFGAVLAKRGGQVDLHGFADSAFRHDFPAGASVLRTIGTFIARIGEVGHGTRIADAVASTYDGHDRVIILSDMQTMTGWNGTVSDQVPAHIPMYGWNLIGYRHGAIASGRRNRHEFGGFSDAAFRLIPLLEAGRNADWPWID</sequence>
<dbReference type="Proteomes" id="UP000317043">
    <property type="component" value="Unassembled WGS sequence"/>
</dbReference>
<comment type="caution">
    <text evidence="9">The sequence shown here is derived from an EMBL/GenBank/DDBJ whole genome shotgun (WGS) entry which is preliminary data.</text>
</comment>
<name>A0A543B2I1_9ACTN</name>
<keyword evidence="3" id="KW-0963">Cytoplasm</keyword>